<keyword evidence="2" id="KW-1133">Transmembrane helix</keyword>
<dbReference type="PANTHER" id="PTHR12883:SF0">
    <property type="entry name" value="PAT COMPLEX SUBUNIT CCDC47"/>
    <property type="match status" value="1"/>
</dbReference>
<evidence type="ECO:0000256" key="5">
    <source>
        <dbReference type="ARBA" id="ARBA00034746"/>
    </source>
</evidence>
<dbReference type="InterPro" id="IPR012879">
    <property type="entry name" value="CCDC47"/>
</dbReference>
<organism evidence="8 9">
    <name type="scientific">Rotaria magnacalcarata</name>
    <dbReference type="NCBI Taxonomy" id="392030"/>
    <lineage>
        <taxon>Eukaryota</taxon>
        <taxon>Metazoa</taxon>
        <taxon>Spiralia</taxon>
        <taxon>Gnathifera</taxon>
        <taxon>Rotifera</taxon>
        <taxon>Eurotatoria</taxon>
        <taxon>Bdelloidea</taxon>
        <taxon>Philodinida</taxon>
        <taxon>Philodinidae</taxon>
        <taxon>Rotaria</taxon>
    </lineage>
</organism>
<evidence type="ECO:0000256" key="2">
    <source>
        <dbReference type="ARBA" id="ARBA00022989"/>
    </source>
</evidence>
<comment type="caution">
    <text evidence="8">The sequence shown here is derived from an EMBL/GenBank/DDBJ whole genome shotgun (WGS) entry which is preliminary data.</text>
</comment>
<keyword evidence="3" id="KW-0472">Membrane</keyword>
<evidence type="ECO:0000256" key="6">
    <source>
        <dbReference type="ARBA" id="ARBA00034875"/>
    </source>
</evidence>
<accession>A0A8S2ZL67</accession>
<dbReference type="GO" id="GO:0032469">
    <property type="term" value="P:endoplasmic reticulum calcium ion homeostasis"/>
    <property type="evidence" value="ECO:0007669"/>
    <property type="project" value="InterPro"/>
</dbReference>
<dbReference type="PANTHER" id="PTHR12883">
    <property type="entry name" value="ADIPOCYTE-SPECIFIC PROTEIN 4-RELATED"/>
    <property type="match status" value="1"/>
</dbReference>
<name>A0A8S2ZL67_9BILA</name>
<dbReference type="AlphaFoldDB" id="A0A8S2ZL67"/>
<evidence type="ECO:0000256" key="7">
    <source>
        <dbReference type="ARBA" id="ARBA00034902"/>
    </source>
</evidence>
<proteinExistence type="inferred from homology"/>
<sequence>METFVFCLAKKRSAVKLHRDMNDLSQFCSERKNAEKHSLSGNYQILSEIGEISNVIIDSRVGDFIN</sequence>
<protein>
    <recommendedName>
        <fullName evidence="6">PAT complex subunit CCDC47</fullName>
    </recommendedName>
    <alternativeName>
        <fullName evidence="7">Coiled-coil domain-containing protein 47</fullName>
    </alternativeName>
</protein>
<evidence type="ECO:0000313" key="9">
    <source>
        <dbReference type="Proteomes" id="UP000681967"/>
    </source>
</evidence>
<gene>
    <name evidence="8" type="ORF">BYL167_LOCUS41868</name>
</gene>
<keyword evidence="1" id="KW-0812">Transmembrane</keyword>
<dbReference type="Proteomes" id="UP000681967">
    <property type="component" value="Unassembled WGS sequence"/>
</dbReference>
<comment type="similarity">
    <text evidence="5">Belongs to the CCDC47 family.</text>
</comment>
<evidence type="ECO:0000256" key="1">
    <source>
        <dbReference type="ARBA" id="ARBA00022692"/>
    </source>
</evidence>
<evidence type="ECO:0000256" key="3">
    <source>
        <dbReference type="ARBA" id="ARBA00023136"/>
    </source>
</evidence>
<dbReference type="EMBL" id="CAJOBH010107271">
    <property type="protein sequence ID" value="CAF4643499.1"/>
    <property type="molecule type" value="Genomic_DNA"/>
</dbReference>
<dbReference type="Pfam" id="PF07946">
    <property type="entry name" value="CCDC47"/>
    <property type="match status" value="1"/>
</dbReference>
<dbReference type="GO" id="GO:0005509">
    <property type="term" value="F:calcium ion binding"/>
    <property type="evidence" value="ECO:0007669"/>
    <property type="project" value="InterPro"/>
</dbReference>
<reference evidence="8" key="1">
    <citation type="submission" date="2021-02" db="EMBL/GenBank/DDBJ databases">
        <authorList>
            <person name="Nowell W R."/>
        </authorList>
    </citation>
    <scope>NUCLEOTIDE SEQUENCE</scope>
</reference>
<feature type="non-terminal residue" evidence="8">
    <location>
        <position position="66"/>
    </location>
</feature>
<evidence type="ECO:0000313" key="8">
    <source>
        <dbReference type="EMBL" id="CAF4643499.1"/>
    </source>
</evidence>
<evidence type="ECO:0000256" key="4">
    <source>
        <dbReference type="ARBA" id="ARBA00034697"/>
    </source>
</evidence>
<comment type="subcellular location">
    <subcellularLocation>
        <location evidence="4">Rough endoplasmic reticulum membrane</location>
        <topology evidence="4">Single-pass type I membrane protein</topology>
    </subcellularLocation>
</comment>
<dbReference type="GO" id="GO:0030867">
    <property type="term" value="C:rough endoplasmic reticulum membrane"/>
    <property type="evidence" value="ECO:0007669"/>
    <property type="project" value="UniProtKB-SubCell"/>
</dbReference>